<evidence type="ECO:0000256" key="1">
    <source>
        <dbReference type="PROSITE-ProRule" id="PRU00339"/>
    </source>
</evidence>
<dbReference type="InterPro" id="IPR036866">
    <property type="entry name" value="RibonucZ/Hydroxyglut_hydro"/>
</dbReference>
<dbReference type="SUPFAM" id="SSF56281">
    <property type="entry name" value="Metallo-hydrolase/oxidoreductase"/>
    <property type="match status" value="1"/>
</dbReference>
<accession>A0A2N1PKZ5</accession>
<sequence>MNNIEELQIKYRNIHRDIRHNENTLKILMSLEIEARKASVAEFSFFLKGVEYGLRNEFKKAEDNLDRAIEINDGVSDFWMEKGFAQFNQHKHEDALRSFDKSLELDSENGHSLRGIGLCYLEGPKDFIRALPFLEQAMKMYRTAGEKYWESLTRAKISHAQRMVAVHTNFEDNLNHDDRLARILALTRDIDHASEKNKIRFIDFVRQPHAGLKDKSTAFEVLRRWNSYTPIIADNFHASKGGGYFLKIAGYGLVIDPGFNFIENFKAEGHRFSEIDGIFITHAHNDHTADLESLLTLLYKYNETAMGKDFPNEDSIRADIARDRNCSIEDVSEKDIDSAFPFSNRRKIFDLYFPDSVFKKFISQIDLGSKNDIRVHIVASGDTFEVGPANLRVIGAKHNDIISDTSAVGVAFELGDTVLICTGDTGFSPEMEEQYKALARLYEDRFIILTAHLGGFKNYELDYLLSNGGYSSFYKNHLGRLGLIRVNEILSPEICLISEFGEEFKGLRIRIAQICEDLFDHEIKIIPADIGLKYDFEKKCFHGLKGLNFRENLPEYGNISFENLGYSLFQQDYSIHYYDNSAGFSDVDMVDVIRRAYDESTAQE</sequence>
<dbReference type="AlphaFoldDB" id="A0A2N1PKZ5"/>
<dbReference type="InterPro" id="IPR050114">
    <property type="entry name" value="UPF0173_UPF0282_UlaG_hydrolase"/>
</dbReference>
<evidence type="ECO:0000313" key="3">
    <source>
        <dbReference type="EMBL" id="PKK89033.1"/>
    </source>
</evidence>
<gene>
    <name evidence="3" type="ORF">CVV64_16230</name>
</gene>
<keyword evidence="1" id="KW-0802">TPR repeat</keyword>
<dbReference type="PROSITE" id="PS50005">
    <property type="entry name" value="TPR"/>
    <property type="match status" value="1"/>
</dbReference>
<protein>
    <recommendedName>
        <fullName evidence="2">Metallo-beta-lactamase domain-containing protein</fullName>
    </recommendedName>
</protein>
<dbReference type="SUPFAM" id="SSF48452">
    <property type="entry name" value="TPR-like"/>
    <property type="match status" value="1"/>
</dbReference>
<dbReference type="Gene3D" id="1.25.40.10">
    <property type="entry name" value="Tetratricopeptide repeat domain"/>
    <property type="match status" value="1"/>
</dbReference>
<proteinExistence type="predicted"/>
<dbReference type="InterPro" id="IPR019734">
    <property type="entry name" value="TPR_rpt"/>
</dbReference>
<dbReference type="Gene3D" id="3.60.15.10">
    <property type="entry name" value="Ribonuclease Z/Hydroxyacylglutathione hydrolase-like"/>
    <property type="match status" value="1"/>
</dbReference>
<dbReference type="Pfam" id="PF23023">
    <property type="entry name" value="Anti-Pycsar_Apyc1"/>
    <property type="match status" value="1"/>
</dbReference>
<name>A0A2N1PKZ5_9BACT</name>
<reference evidence="3 4" key="1">
    <citation type="journal article" date="2017" name="ISME J.">
        <title>Potential for microbial H2 and metal transformations associated with novel bacteria and archaea in deep terrestrial subsurface sediments.</title>
        <authorList>
            <person name="Hernsdorf A.W."/>
            <person name="Amano Y."/>
            <person name="Miyakawa K."/>
            <person name="Ise K."/>
            <person name="Suzuki Y."/>
            <person name="Anantharaman K."/>
            <person name="Probst A."/>
            <person name="Burstein D."/>
            <person name="Thomas B.C."/>
            <person name="Banfield J.F."/>
        </authorList>
    </citation>
    <scope>NUCLEOTIDE SEQUENCE [LARGE SCALE GENOMIC DNA]</scope>
    <source>
        <strain evidence="3">HGW-Wallbacteria-1</strain>
    </source>
</reference>
<comment type="caution">
    <text evidence="3">The sequence shown here is derived from an EMBL/GenBank/DDBJ whole genome shotgun (WGS) entry which is preliminary data.</text>
</comment>
<organism evidence="3 4">
    <name type="scientific">Candidatus Wallbacteria bacterium HGW-Wallbacteria-1</name>
    <dbReference type="NCBI Taxonomy" id="2013854"/>
    <lineage>
        <taxon>Bacteria</taxon>
        <taxon>Candidatus Walliibacteriota</taxon>
    </lineage>
</organism>
<dbReference type="SMART" id="SM00849">
    <property type="entry name" value="Lactamase_B"/>
    <property type="match status" value="1"/>
</dbReference>
<dbReference type="SMART" id="SM00028">
    <property type="entry name" value="TPR"/>
    <property type="match status" value="2"/>
</dbReference>
<dbReference type="PANTHER" id="PTHR43546">
    <property type="entry name" value="UPF0173 METAL-DEPENDENT HYDROLASE MJ1163-RELATED"/>
    <property type="match status" value="1"/>
</dbReference>
<dbReference type="InterPro" id="IPR001279">
    <property type="entry name" value="Metallo-B-lactamas"/>
</dbReference>
<evidence type="ECO:0000259" key="2">
    <source>
        <dbReference type="SMART" id="SM00849"/>
    </source>
</evidence>
<dbReference type="InterPro" id="IPR011990">
    <property type="entry name" value="TPR-like_helical_dom_sf"/>
</dbReference>
<dbReference type="EMBL" id="PGXC01000027">
    <property type="protein sequence ID" value="PKK89033.1"/>
    <property type="molecule type" value="Genomic_DNA"/>
</dbReference>
<feature type="domain" description="Metallo-beta-lactamase" evidence="2">
    <location>
        <begin position="240"/>
        <end position="452"/>
    </location>
</feature>
<dbReference type="Proteomes" id="UP000233256">
    <property type="component" value="Unassembled WGS sequence"/>
</dbReference>
<evidence type="ECO:0000313" key="4">
    <source>
        <dbReference type="Proteomes" id="UP000233256"/>
    </source>
</evidence>
<feature type="repeat" description="TPR" evidence="1">
    <location>
        <begin position="76"/>
        <end position="109"/>
    </location>
</feature>